<evidence type="ECO:0000313" key="1">
    <source>
        <dbReference type="EMBL" id="CAA0374774.1"/>
    </source>
</evidence>
<protein>
    <submittedName>
        <fullName evidence="1">Uncharacterized protein</fullName>
    </submittedName>
</protein>
<organism evidence="1 2">
    <name type="scientific">Arabidopsis thaliana</name>
    <name type="common">Mouse-ear cress</name>
    <dbReference type="NCBI Taxonomy" id="3702"/>
    <lineage>
        <taxon>Eukaryota</taxon>
        <taxon>Viridiplantae</taxon>
        <taxon>Streptophyta</taxon>
        <taxon>Embryophyta</taxon>
        <taxon>Tracheophyta</taxon>
        <taxon>Spermatophyta</taxon>
        <taxon>Magnoliopsida</taxon>
        <taxon>eudicotyledons</taxon>
        <taxon>Gunneridae</taxon>
        <taxon>Pentapetalae</taxon>
        <taxon>rosids</taxon>
        <taxon>malvids</taxon>
        <taxon>Brassicales</taxon>
        <taxon>Brassicaceae</taxon>
        <taxon>Camelineae</taxon>
        <taxon>Arabidopsis</taxon>
    </lineage>
</organism>
<dbReference type="OrthoDB" id="10317212at2759"/>
<gene>
    <name evidence="1" type="ORF">C24_LOCUS9825</name>
</gene>
<evidence type="ECO:0000313" key="2">
    <source>
        <dbReference type="Proteomes" id="UP000434276"/>
    </source>
</evidence>
<dbReference type="EMBL" id="CACSHJ010000088">
    <property type="protein sequence ID" value="CAA0374774.1"/>
    <property type="molecule type" value="Genomic_DNA"/>
</dbReference>
<sequence>MNSVSPTRFFSKSPSRTTRAFVQHLMALLAKIVGFRPESTGFLSRDVRLLSDMDGFFNSLWSASVWNLLASHAVMSSLSTDMDGFVNILWSASRRSRRTEAYYQFPLAVILLWTPILLNGEKPQDLLNERISTVTLVTGIGGVRQG</sequence>
<reference evidence="1 2" key="1">
    <citation type="submission" date="2019-12" db="EMBL/GenBank/DDBJ databases">
        <authorList>
            <person name="Jiao W.-B."/>
            <person name="Schneeberger K."/>
        </authorList>
    </citation>
    <scope>NUCLEOTIDE SEQUENCE [LARGE SCALE GENOMIC DNA]</scope>
    <source>
        <strain evidence="2">cv. C24</strain>
    </source>
</reference>
<accession>A0A5S9X448</accession>
<proteinExistence type="predicted"/>
<dbReference type="ExpressionAtlas" id="A0A5S9X448">
    <property type="expression patterns" value="baseline and differential"/>
</dbReference>
<dbReference type="AlphaFoldDB" id="A0A5S9X448"/>
<name>A0A5S9X448_ARATH</name>
<dbReference type="Proteomes" id="UP000434276">
    <property type="component" value="Unassembled WGS sequence"/>
</dbReference>